<keyword evidence="1" id="KW-0472">Membrane</keyword>
<dbReference type="AlphaFoldDB" id="A0A0C3HQL6"/>
<name>A0A0C3HQL6_9VIBR</name>
<proteinExistence type="predicted"/>
<dbReference type="RefSeq" id="WP_041155775.1">
    <property type="nucleotide sequence ID" value="NZ_CBCRVP010000002.1"/>
</dbReference>
<feature type="transmembrane region" description="Helical" evidence="1">
    <location>
        <begin position="46"/>
        <end position="66"/>
    </location>
</feature>
<organism evidence="2 3">
    <name type="scientific">Vibrio mytili</name>
    <dbReference type="NCBI Taxonomy" id="50718"/>
    <lineage>
        <taxon>Bacteria</taxon>
        <taxon>Pseudomonadati</taxon>
        <taxon>Pseudomonadota</taxon>
        <taxon>Gammaproteobacteria</taxon>
        <taxon>Vibrionales</taxon>
        <taxon>Vibrionaceae</taxon>
        <taxon>Vibrio</taxon>
    </lineage>
</organism>
<keyword evidence="3" id="KW-1185">Reference proteome</keyword>
<dbReference type="Proteomes" id="UP000031977">
    <property type="component" value="Unassembled WGS sequence"/>
</dbReference>
<reference evidence="2 3" key="1">
    <citation type="submission" date="2015-01" db="EMBL/GenBank/DDBJ databases">
        <title>Draft genome of Vibrio mytili type strain CAIM 528.</title>
        <authorList>
            <person name="Gonzalez-Castillo A."/>
            <person name="Gomez-Gil B."/>
            <person name="Enciso-Ibarra J."/>
        </authorList>
    </citation>
    <scope>NUCLEOTIDE SEQUENCE [LARGE SCALE GENOMIC DNA]</scope>
    <source>
        <strain evidence="2 3">CAIM 528</strain>
    </source>
</reference>
<dbReference type="STRING" id="50718.SU60_12410"/>
<keyword evidence="1" id="KW-1133">Transmembrane helix</keyword>
<dbReference type="Pfam" id="PF05656">
    <property type="entry name" value="DUF805"/>
    <property type="match status" value="1"/>
</dbReference>
<evidence type="ECO:0000313" key="3">
    <source>
        <dbReference type="Proteomes" id="UP000031977"/>
    </source>
</evidence>
<dbReference type="OrthoDB" id="9812349at2"/>
<accession>A0A0C3HQL6</accession>
<evidence type="ECO:0000313" key="2">
    <source>
        <dbReference type="EMBL" id="KIN10431.1"/>
    </source>
</evidence>
<sequence>MDWYISVLKKYAVFNGRARRKEYWMFFLFNLLISLALGIVDGLLGTTIIGGLYGLAVLIPSIALTVRRLHDIGRTGWWALIGLIPFIGLIVLLVFAATDGESGNNQYGSDPKNSDGVQA</sequence>
<feature type="transmembrane region" description="Helical" evidence="1">
    <location>
        <begin position="78"/>
        <end position="97"/>
    </location>
</feature>
<dbReference type="PANTHER" id="PTHR34980:SF2">
    <property type="entry name" value="INNER MEMBRANE PROTEIN YHAH-RELATED"/>
    <property type="match status" value="1"/>
</dbReference>
<feature type="transmembrane region" description="Helical" evidence="1">
    <location>
        <begin position="23"/>
        <end position="40"/>
    </location>
</feature>
<comment type="caution">
    <text evidence="2">The sequence shown here is derived from an EMBL/GenBank/DDBJ whole genome shotgun (WGS) entry which is preliminary data.</text>
</comment>
<protein>
    <submittedName>
        <fullName evidence="2">Membrane protein</fullName>
    </submittedName>
</protein>
<dbReference type="InterPro" id="IPR008523">
    <property type="entry name" value="DUF805"/>
</dbReference>
<dbReference type="GO" id="GO:0005886">
    <property type="term" value="C:plasma membrane"/>
    <property type="evidence" value="ECO:0007669"/>
    <property type="project" value="TreeGrafter"/>
</dbReference>
<gene>
    <name evidence="2" type="ORF">SU60_12410</name>
</gene>
<keyword evidence="1" id="KW-0812">Transmembrane</keyword>
<evidence type="ECO:0000256" key="1">
    <source>
        <dbReference type="SAM" id="Phobius"/>
    </source>
</evidence>
<dbReference type="PANTHER" id="PTHR34980">
    <property type="entry name" value="INNER MEMBRANE PROTEIN-RELATED-RELATED"/>
    <property type="match status" value="1"/>
</dbReference>
<dbReference type="EMBL" id="JXOK01000049">
    <property type="protein sequence ID" value="KIN10431.1"/>
    <property type="molecule type" value="Genomic_DNA"/>
</dbReference>